<keyword evidence="5" id="KW-1185">Reference proteome</keyword>
<dbReference type="STRING" id="1231623.Tasa_006_005"/>
<sequence>MGWGCDLTWIDKRKVVCMQGMKAGALFGTALAGILASSVPAWAQTAGSPTDEARVKGAGTSAGGAAPMAADIFAPLAYPQPENAYRAGSGLPGPAYWQNRADYSIAARIDPATHVLSGSETITYTNNSPDTLDVLWIQLDQNIYRPDSRAASAAHESHGSHPGMTSVHTDGVVIEHAAVDGAAVTPLVSDTRMQLRLARPLPPKGRVAVRISWHYTVPGTWGGRTAVSDTKNGPIYEIAQWYPRMEVYDDRRGWNTLPYLGQEFFLDYGDFDYSVEVPWNYTVAGSGALTNPNDVLTAAERARLAQAGRSETRVMIRTPADVTDPHSHAASSGTKTWHFHMANTRDVSFAASPAFVWDAAHIDLPDESPGPGRPKQPRLAMSVYPVEGIGAHGWDRSTTYVKHAIEYFSSMWFVYPWPNAINLGGYGAGMEYPGIVFDGWSDRDPELFWITTHELGHGWFPMIVGTDERRRAWMDEGFNTFIDAYASDHFNHGEFAPKQDSEFAPKTGVPADDIVPILTDANAPTLMTPADLVSERYRHSVTYFKSAYGLKLLREQILGPDRFDAAFRRYIAVWAFKHPGPSDFFRIMESEGGEDLSWFWRGWYFRNWSPNYAIAGTSYVDGDPSHGLVVHVENRGSLPLPVVLRREFSDGTHADTRIPTETWMRQKTATLTFPGGPKVTRVRLDPDHVIPDVDRADNDAEVGVH</sequence>
<proteinExistence type="predicted"/>
<dbReference type="InterPro" id="IPR011109">
    <property type="entry name" value="DNA_bind_recombinase_dom"/>
</dbReference>
<evidence type="ECO:0000313" key="4">
    <source>
        <dbReference type="EMBL" id="GAN53141.1"/>
    </source>
</evidence>
<evidence type="ECO:0000259" key="3">
    <source>
        <dbReference type="PROSITE" id="PS51737"/>
    </source>
</evidence>
<dbReference type="InterPro" id="IPR027268">
    <property type="entry name" value="Peptidase_M4/M1_CTD_sf"/>
</dbReference>
<dbReference type="Proteomes" id="UP000032679">
    <property type="component" value="Unassembled WGS sequence"/>
</dbReference>
<dbReference type="InterPro" id="IPR014782">
    <property type="entry name" value="Peptidase_M1_dom"/>
</dbReference>
<comment type="caution">
    <text evidence="4">The sequence shown here is derived from an EMBL/GenBank/DDBJ whole genome shotgun (WGS) entry which is preliminary data.</text>
</comment>
<name>A0A0D6MI04_9PROT</name>
<feature type="signal peptide" evidence="2">
    <location>
        <begin position="1"/>
        <end position="43"/>
    </location>
</feature>
<evidence type="ECO:0000313" key="5">
    <source>
        <dbReference type="Proteomes" id="UP000032679"/>
    </source>
</evidence>
<dbReference type="PROSITE" id="PS51737">
    <property type="entry name" value="RECOMBINASE_DNA_BIND"/>
    <property type="match status" value="1"/>
</dbReference>
<dbReference type="GO" id="GO:0000150">
    <property type="term" value="F:DNA strand exchange activity"/>
    <property type="evidence" value="ECO:0007669"/>
    <property type="project" value="InterPro"/>
</dbReference>
<dbReference type="EMBL" id="BALE01000006">
    <property type="protein sequence ID" value="GAN53141.1"/>
    <property type="molecule type" value="Genomic_DNA"/>
</dbReference>
<dbReference type="CDD" id="cd09604">
    <property type="entry name" value="M1_APN_like"/>
    <property type="match status" value="1"/>
</dbReference>
<keyword evidence="2" id="KW-0732">Signal</keyword>
<accession>A0A0D6MI04</accession>
<organism evidence="4 5">
    <name type="scientific">Tanticharoenia sakaeratensis NBRC 103193</name>
    <dbReference type="NCBI Taxonomy" id="1231623"/>
    <lineage>
        <taxon>Bacteria</taxon>
        <taxon>Pseudomonadati</taxon>
        <taxon>Pseudomonadota</taxon>
        <taxon>Alphaproteobacteria</taxon>
        <taxon>Acetobacterales</taxon>
        <taxon>Acetobacteraceae</taxon>
        <taxon>Tanticharoenia</taxon>
    </lineage>
</organism>
<evidence type="ECO:0000256" key="1">
    <source>
        <dbReference type="SAM" id="MobiDB-lite"/>
    </source>
</evidence>
<gene>
    <name evidence="4" type="ORF">Tasa_006_005</name>
</gene>
<dbReference type="SUPFAM" id="SSF55486">
    <property type="entry name" value="Metalloproteases ('zincins'), catalytic domain"/>
    <property type="match status" value="1"/>
</dbReference>
<dbReference type="GO" id="GO:0003677">
    <property type="term" value="F:DNA binding"/>
    <property type="evidence" value="ECO:0007669"/>
    <property type="project" value="InterPro"/>
</dbReference>
<evidence type="ECO:0000256" key="2">
    <source>
        <dbReference type="SAM" id="SignalP"/>
    </source>
</evidence>
<protein>
    <submittedName>
        <fullName evidence="4">Peptidase</fullName>
    </submittedName>
</protein>
<dbReference type="GO" id="GO:0008270">
    <property type="term" value="F:zinc ion binding"/>
    <property type="evidence" value="ECO:0007669"/>
    <property type="project" value="InterPro"/>
</dbReference>
<dbReference type="AlphaFoldDB" id="A0A0D6MI04"/>
<dbReference type="Gene3D" id="1.10.390.10">
    <property type="entry name" value="Neutral Protease Domain 2"/>
    <property type="match status" value="1"/>
</dbReference>
<feature type="domain" description="Recombinase" evidence="3">
    <location>
        <begin position="547"/>
        <end position="677"/>
    </location>
</feature>
<dbReference type="Pfam" id="PF01433">
    <property type="entry name" value="Peptidase_M1"/>
    <property type="match status" value="1"/>
</dbReference>
<feature type="region of interest" description="Disordered" evidence="1">
    <location>
        <begin position="148"/>
        <end position="167"/>
    </location>
</feature>
<feature type="chain" id="PRO_5002308061" evidence="2">
    <location>
        <begin position="44"/>
        <end position="705"/>
    </location>
</feature>
<reference evidence="4 5" key="1">
    <citation type="submission" date="2012-10" db="EMBL/GenBank/DDBJ databases">
        <title>Genome sequencing of Tanticharoenia sakaeratensis NBRC 103193.</title>
        <authorList>
            <person name="Azuma Y."/>
            <person name="Hadano H."/>
            <person name="Hirakawa H."/>
            <person name="Matsushita K."/>
        </authorList>
    </citation>
    <scope>NUCLEOTIDE SEQUENCE [LARGE SCALE GENOMIC DNA]</scope>
    <source>
        <strain evidence="4 5">NBRC 103193</strain>
    </source>
</reference>
<dbReference type="GO" id="GO:0008237">
    <property type="term" value="F:metallopeptidase activity"/>
    <property type="evidence" value="ECO:0007669"/>
    <property type="project" value="InterPro"/>
</dbReference>